<evidence type="ECO:0000313" key="4">
    <source>
        <dbReference type="EMBL" id="KTC93906.1"/>
    </source>
</evidence>
<dbReference type="GO" id="GO:0032259">
    <property type="term" value="P:methylation"/>
    <property type="evidence" value="ECO:0007669"/>
    <property type="project" value="UniProtKB-KW"/>
</dbReference>
<organism evidence="5 7">
    <name type="scientific">Legionella cincinnatiensis</name>
    <dbReference type="NCBI Taxonomy" id="28085"/>
    <lineage>
        <taxon>Bacteria</taxon>
        <taxon>Pseudomonadati</taxon>
        <taxon>Pseudomonadota</taxon>
        <taxon>Gammaproteobacteria</taxon>
        <taxon>Legionellales</taxon>
        <taxon>Legionellaceae</taxon>
        <taxon>Legionella</taxon>
    </lineage>
</organism>
<dbReference type="Proteomes" id="UP000255316">
    <property type="component" value="Unassembled WGS sequence"/>
</dbReference>
<dbReference type="InterPro" id="IPR029063">
    <property type="entry name" value="SAM-dependent_MTases_sf"/>
</dbReference>
<keyword evidence="6" id="KW-1185">Reference proteome</keyword>
<evidence type="ECO:0000313" key="5">
    <source>
        <dbReference type="EMBL" id="STX34888.1"/>
    </source>
</evidence>
<dbReference type="EC" id="2.1.1.144" evidence="5"/>
<dbReference type="Proteomes" id="UP000054854">
    <property type="component" value="Unassembled WGS sequence"/>
</dbReference>
<dbReference type="RefSeq" id="WP_058463346.1">
    <property type="nucleotide sequence ID" value="NZ_CAAAHQ010000006.1"/>
</dbReference>
<dbReference type="Pfam" id="PF13649">
    <property type="entry name" value="Methyltransf_25"/>
    <property type="match status" value="1"/>
</dbReference>
<keyword evidence="1 5" id="KW-0489">Methyltransferase</keyword>
<protein>
    <submittedName>
        <fullName evidence="5">Trans-aconitate methyltransferase</fullName>
        <ecNumber evidence="5">2.1.1.144</ecNumber>
    </submittedName>
</protein>
<evidence type="ECO:0000256" key="1">
    <source>
        <dbReference type="ARBA" id="ARBA00022603"/>
    </source>
</evidence>
<dbReference type="AlphaFoldDB" id="A0A378II09"/>
<dbReference type="CDD" id="cd02440">
    <property type="entry name" value="AdoMet_MTases"/>
    <property type="match status" value="1"/>
</dbReference>
<evidence type="ECO:0000259" key="3">
    <source>
        <dbReference type="Pfam" id="PF13649"/>
    </source>
</evidence>
<dbReference type="SUPFAM" id="SSF53335">
    <property type="entry name" value="S-adenosyl-L-methionine-dependent methyltransferases"/>
    <property type="match status" value="1"/>
</dbReference>
<evidence type="ECO:0000256" key="2">
    <source>
        <dbReference type="ARBA" id="ARBA00022679"/>
    </source>
</evidence>
<dbReference type="Gene3D" id="3.40.50.150">
    <property type="entry name" value="Vaccinia Virus protein VP39"/>
    <property type="match status" value="1"/>
</dbReference>
<evidence type="ECO:0000313" key="7">
    <source>
        <dbReference type="Proteomes" id="UP000255316"/>
    </source>
</evidence>
<dbReference type="InterPro" id="IPR023149">
    <property type="entry name" value="Trans_acon_MeTrfase_C"/>
</dbReference>
<dbReference type="PANTHER" id="PTHR43861:SF1">
    <property type="entry name" value="TRANS-ACONITATE 2-METHYLTRANSFERASE"/>
    <property type="match status" value="1"/>
</dbReference>
<keyword evidence="2 5" id="KW-0808">Transferase</keyword>
<proteinExistence type="predicted"/>
<reference evidence="5 7" key="2">
    <citation type="submission" date="2018-06" db="EMBL/GenBank/DDBJ databases">
        <authorList>
            <consortium name="Pathogen Informatics"/>
            <person name="Doyle S."/>
        </authorList>
    </citation>
    <scope>NUCLEOTIDE SEQUENCE [LARGE SCALE GENOMIC DNA]</scope>
    <source>
        <strain evidence="5 7">NCTC12438</strain>
    </source>
</reference>
<dbReference type="OrthoDB" id="9795085at2"/>
<dbReference type="EMBL" id="LNXX01000002">
    <property type="protein sequence ID" value="KTC93906.1"/>
    <property type="molecule type" value="Genomic_DNA"/>
</dbReference>
<dbReference type="InterPro" id="IPR041698">
    <property type="entry name" value="Methyltransf_25"/>
</dbReference>
<name>A0A378II09_9GAMM</name>
<reference evidence="4 6" key="1">
    <citation type="submission" date="2015-11" db="EMBL/GenBank/DDBJ databases">
        <title>Genomic analysis of 38 Legionella species identifies large and diverse effector repertoires.</title>
        <authorList>
            <person name="Burstein D."/>
            <person name="Amaro F."/>
            <person name="Zusman T."/>
            <person name="Lifshitz Z."/>
            <person name="Cohen O."/>
            <person name="Gilbert J.A."/>
            <person name="Pupko T."/>
            <person name="Shuman H.A."/>
            <person name="Segal G."/>
        </authorList>
    </citation>
    <scope>NUCLEOTIDE SEQUENCE [LARGE SCALE GENOMIC DNA]</scope>
    <source>
        <strain evidence="4 6">CDC#72-OH-14</strain>
    </source>
</reference>
<dbReference type="GO" id="GO:0030798">
    <property type="term" value="F:trans-aconitate 2-methyltransferase activity"/>
    <property type="evidence" value="ECO:0007669"/>
    <property type="project" value="UniProtKB-EC"/>
</dbReference>
<dbReference type="STRING" id="28085.Lcin_0091"/>
<dbReference type="Gene3D" id="1.10.150.290">
    <property type="entry name" value="S-adenosyl-L-methionine-dependent methyltransferases"/>
    <property type="match status" value="1"/>
</dbReference>
<evidence type="ECO:0000313" key="6">
    <source>
        <dbReference type="Proteomes" id="UP000054854"/>
    </source>
</evidence>
<dbReference type="EMBL" id="UGNX01000001">
    <property type="protein sequence ID" value="STX34888.1"/>
    <property type="molecule type" value="Genomic_DNA"/>
</dbReference>
<dbReference type="PANTHER" id="PTHR43861">
    <property type="entry name" value="TRANS-ACONITATE 2-METHYLTRANSFERASE-RELATED"/>
    <property type="match status" value="1"/>
</dbReference>
<accession>A0A378II09</accession>
<sequence length="263" mass="30428">MEDIWNAKIYSQFLELRTRPAHDLLNVIPSSFHPKTAYDLGCGPGNSSILLKQRWPSAKIVGLDSSADMLNKAQSTYPNITFIQGDIAHFSPPEKIDCIFANASLQWLSDHRSLFPKLLELLNSGGILAIQMPNNFHLPTHQVIIKLLQTHPEWRLFLKQLIHGELSKPLYHLPFYYDLLSTSSSYPLHLWETIYYQEMEHFQAIFDWVKGTGLRPILASMNEKDGQLFSKKYIQEISKEYRLQKNNKVLLPFQRIFMVAAKK</sequence>
<feature type="domain" description="Methyltransferase" evidence="3">
    <location>
        <begin position="39"/>
        <end position="126"/>
    </location>
</feature>
<gene>
    <name evidence="5" type="primary">tam_1</name>
    <name evidence="4" type="synonym">tam</name>
    <name evidence="4" type="ORF">Lcin_0091</name>
    <name evidence="5" type="ORF">NCTC12438_01498</name>
</gene>